<dbReference type="GO" id="GO:0044550">
    <property type="term" value="P:secondary metabolite biosynthetic process"/>
    <property type="evidence" value="ECO:0007669"/>
    <property type="project" value="TreeGrafter"/>
</dbReference>
<dbReference type="Gene3D" id="3.30.300.30">
    <property type="match status" value="2"/>
</dbReference>
<dbReference type="Pfam" id="PF13193">
    <property type="entry name" value="AMP-binding_C"/>
    <property type="match status" value="2"/>
</dbReference>
<dbReference type="GO" id="GO:0031177">
    <property type="term" value="F:phosphopantetheine binding"/>
    <property type="evidence" value="ECO:0007669"/>
    <property type="project" value="InterPro"/>
</dbReference>
<dbReference type="PROSITE" id="PS00012">
    <property type="entry name" value="PHOSPHOPANTETHEINE"/>
    <property type="match status" value="1"/>
</dbReference>
<dbReference type="InterPro" id="IPR020806">
    <property type="entry name" value="PKS_PP-bd"/>
</dbReference>
<dbReference type="NCBIfam" id="TIGR01733">
    <property type="entry name" value="AA-adenyl-dom"/>
    <property type="match status" value="1"/>
</dbReference>
<dbReference type="InterPro" id="IPR001242">
    <property type="entry name" value="Condensation_dom"/>
</dbReference>
<dbReference type="PRINTS" id="PR00154">
    <property type="entry name" value="AMPBINDING"/>
</dbReference>
<dbReference type="KEGG" id="naci:NUH88_13735"/>
<dbReference type="InterPro" id="IPR029058">
    <property type="entry name" value="AB_hydrolase_fold"/>
</dbReference>
<keyword evidence="3" id="KW-0597">Phosphoprotein</keyword>
<dbReference type="RefSeq" id="WP_257766975.1">
    <property type="nucleotide sequence ID" value="NZ_CP102480.1"/>
</dbReference>
<dbReference type="InterPro" id="IPR020845">
    <property type="entry name" value="AMP-binding_CS"/>
</dbReference>
<dbReference type="SUPFAM" id="SSF56801">
    <property type="entry name" value="Acetyl-CoA synthetase-like"/>
    <property type="match status" value="2"/>
</dbReference>
<dbReference type="InterPro" id="IPR001031">
    <property type="entry name" value="Thioesterase"/>
</dbReference>
<dbReference type="Gene3D" id="2.30.38.10">
    <property type="entry name" value="Luciferase, Domain 3"/>
    <property type="match status" value="1"/>
</dbReference>
<dbReference type="PROSITE" id="PS50075">
    <property type="entry name" value="CARRIER"/>
    <property type="match status" value="3"/>
</dbReference>
<dbReference type="FunFam" id="2.30.38.10:FF:000001">
    <property type="entry name" value="Non-ribosomal peptide synthetase PvdI"/>
    <property type="match status" value="1"/>
</dbReference>
<sequence>MSPDGLGDRLEFVLEPDLPLSTMQLGILAEQWMAPESTRYNVPVAFRVRRSIDLAVLRTALAWLADRHEVLRTVYRDGPDGPVQAIAETVPELLTVSSVDSADRLQEVARIEAGHVFNLKTDLPLHAVYVSAGQEDGALILVFHHIAVDGWSLRLLLDELAAAYRALAAGGAPDLPEPELQYADWGAWQQEELAKPAADDLRKAAVARLAAIEDDLGLPHRPEAKASPDNGAEMLPFELDGPSVARAEETARRLGVSLYTMLAGAYALVVGRFCDRDRLALGMPVALRDRSEVHGTAGCFVNTVAFAAEPRSDLERDGYLMRLRDAVVDALDAREIPFEQIMRGLAETRGDTAPAVRCFFNFDDAGIAPPELPGLTLEILDCDRGTAKFDLMMSMVRTGDGIRAGFDYALGVLPPEVARSVPDRFRKALDWLCAPESRPLAAYSPVTADERGRVIELGSGERQKVERTTLDAAVFANAEWEPDDIAITAPDGSLSFGAFAAAAEILAERLADSGIERGDRVLVLLPRSLALPVAMLGALRAGAAYVPVDPGVPEQRLKDIVEDAKPAALISAPATREMADRVLPEAAALFEAVGADFRKLRGSSPAVEPAPHGPDDLAYMIYTSGSTGKPKGVMVPHRGVMNYLAWTRDAYTIDEGDGTAVLTATAFDATVLSFWLPLVAGKPVHLLPEEGAVEELAERMAAGADYGFVKMTPAHLDLLAELKPVAAQKDGARMFVIGGEALAAASTEPWRRDAPGIRLMNEYGPTETVVGCTFHEADAKDGTAEPIGRAIWNTKLYVLDRNLDPLPAGMAGELCVGGAGVSWGYWRRPGLTAERFLADPFAEEPGARMYRTGDLVRWREDGALDYLGRADDQVKVRGFRIEPGEIEAGLRSLPGVQSAAVVTAGAGSEKRLVAFIAGEADPENCRSRLAALLPAHMVPEQIQKHLALPLTGSGKIDRKRLAALAAEAPVAAGANPQEGPEPEQCAALVELWRTLLKNQDADADTDFFQSGGTSLAAIRLIARLKRNFGVEPVFADLAAAPTPRTLAARLFGIAGASEPARLADVLDVVRTVLKQPDLAPDTDFFAAGGTSLAAIRIVARLRRSLGCEVANDVVHRGLTPRGIAALLDGTEMPVEDRGPEKVLPAGEMPVASPGEAQLWLEHTLGGEASAYVMQAAFRVALGDAPEAELAAAFDHLAARHPVLRTRYRGSADGAAVTVAEGANATIRLVDASGDDLELAVRSAARVDAERAFAIEKGETARLTFVPGTGTDGVLIFSLHHIVSDGTTLGLLLRDLTSLLNGEALPGDAIADYRAYAKWRAGRVRETEQTETDYWRRKLVNLPGALALPADWPRGPGHRPRGASAVLRIDPALTRRAEILAREQGGTLQGLIVSAYALFLHRLTGADDLVVGIPVSDRPEGFEEVAGLFLNTLPLRLSVDGAETGDALLGQVREGMTELLSHSGLPLARIVEAVNPAREAGRTPLLQTVLDWREAATGDGLAAEAVALPVATAPFDLAASLARDAGGGITGGFIYDETLLDEATVEAWTRSFVCLFQGLVHCLGEATGSLSAVADDDLPRAVLRGAEPGAVPELGDLLARSLADHAERPALELNGETVSYGALAERARSVTPGPDGIALVETDDPVERVVQALAALLSGKVLALVDPALPDARKEQMCRTLVEVHSDSGGAYAQFTSGSTGVPKAALLTRPGLANLVRTIGRDLGIEPGSRVLQLAAPAFDAWVWEVFTTLGSGGTLVLAEREDLQAGAPLVATLKTSRISHVTITPSALAALGTKAFPDLVTVVAAGEPLTADLADRWAPGRRLFNAYGPCETTVCATHGLCLPGSAPDIGTPIDGMSVTVADRYGHPSISGAVGEIVIGGIGVGSGYIGDAEASAERFVTGPDGARCYRTGDMARVTAAGRIQFVGREDRQVKIRGVRIEMDEVEQALRAVPGVEQVAVRTVADADGRMALAAWITGPLPGAAGAVRKALGERLPETMLPAFLTVLESMPMTVTGKIDRKALALPEIAGAEESEAPRSELEAEILDIFREVLSLSERPGRTRNFFTLGGHSLLAVRLAARLGEKLDCKLPLPLVFANPTAAGLAWLVTDRSGHMQPCLLRTLRDGTEPAAFLVHPVDGSGAVYQSLADGWEPGRRIAAVEQGSGFETFEVQIDAYAEAISRTAEADAVIRLAGWSLGALIAAGIAERLRAAGRDVRLVLLDAAVPEGESAGIDAVEIEAAAAEAGADAEIVRRARDNVRIAGTHRFERIAGPAALVRATGTERPGKDAGLGWATVFERLTVREIEGTHQNLLREGDLAALAHLIELLWHEQGEH</sequence>
<dbReference type="Gene3D" id="3.40.50.12780">
    <property type="entry name" value="N-terminal domain of ligase-like"/>
    <property type="match status" value="1"/>
</dbReference>
<dbReference type="InterPro" id="IPR042099">
    <property type="entry name" value="ANL_N_sf"/>
</dbReference>
<name>A0A9J7AQ31_9PROT</name>
<evidence type="ECO:0000313" key="5">
    <source>
        <dbReference type="EMBL" id="UUX48468.1"/>
    </source>
</evidence>
<proteinExistence type="predicted"/>
<evidence type="ECO:0000256" key="1">
    <source>
        <dbReference type="ARBA" id="ARBA00001957"/>
    </source>
</evidence>
<dbReference type="GO" id="GO:0043041">
    <property type="term" value="P:amino acid activation for nonribosomal peptide biosynthetic process"/>
    <property type="evidence" value="ECO:0007669"/>
    <property type="project" value="TreeGrafter"/>
</dbReference>
<keyword evidence="2" id="KW-0596">Phosphopantetheine</keyword>
<dbReference type="SMART" id="SM00824">
    <property type="entry name" value="PKS_TE"/>
    <property type="match status" value="1"/>
</dbReference>
<dbReference type="InterPro" id="IPR045851">
    <property type="entry name" value="AMP-bd_C_sf"/>
</dbReference>
<dbReference type="InterPro" id="IPR036736">
    <property type="entry name" value="ACP-like_sf"/>
</dbReference>
<organism evidence="5 6">
    <name type="scientific">Nisaea acidiphila</name>
    <dbReference type="NCBI Taxonomy" id="1862145"/>
    <lineage>
        <taxon>Bacteria</taxon>
        <taxon>Pseudomonadati</taxon>
        <taxon>Pseudomonadota</taxon>
        <taxon>Alphaproteobacteria</taxon>
        <taxon>Rhodospirillales</taxon>
        <taxon>Thalassobaculaceae</taxon>
        <taxon>Nisaea</taxon>
    </lineage>
</organism>
<comment type="cofactor">
    <cofactor evidence="1">
        <name>pantetheine 4'-phosphate</name>
        <dbReference type="ChEBI" id="CHEBI:47942"/>
    </cofactor>
</comment>
<dbReference type="Gene3D" id="3.30.559.10">
    <property type="entry name" value="Chloramphenicol acetyltransferase-like domain"/>
    <property type="match status" value="2"/>
</dbReference>
<gene>
    <name evidence="5" type="ORF">NUH88_13735</name>
</gene>
<feature type="domain" description="Carrier" evidence="4">
    <location>
        <begin position="979"/>
        <end position="1054"/>
    </location>
</feature>
<dbReference type="Pfam" id="PF00668">
    <property type="entry name" value="Condensation"/>
    <property type="match status" value="2"/>
</dbReference>
<keyword evidence="6" id="KW-1185">Reference proteome</keyword>
<dbReference type="SUPFAM" id="SSF52777">
    <property type="entry name" value="CoA-dependent acyltransferases"/>
    <property type="match status" value="4"/>
</dbReference>
<dbReference type="InterPro" id="IPR006162">
    <property type="entry name" value="Ppantetheine_attach_site"/>
</dbReference>
<reference evidence="5" key="1">
    <citation type="submission" date="2022-08" db="EMBL/GenBank/DDBJ databases">
        <title>Nisaea acidiphila sp. nov., isolated from a marine algal debris and emended description of the genus Nisaea Urios et al. 2008.</title>
        <authorList>
            <person name="Kwon K."/>
        </authorList>
    </citation>
    <scope>NUCLEOTIDE SEQUENCE</scope>
    <source>
        <strain evidence="5">MEBiC11861</strain>
    </source>
</reference>
<feature type="domain" description="Carrier" evidence="4">
    <location>
        <begin position="1056"/>
        <end position="1131"/>
    </location>
</feature>
<dbReference type="InterPro" id="IPR020459">
    <property type="entry name" value="AMP-binding"/>
</dbReference>
<dbReference type="InterPro" id="IPR025110">
    <property type="entry name" value="AMP-bd_C"/>
</dbReference>
<dbReference type="GO" id="GO:0005737">
    <property type="term" value="C:cytoplasm"/>
    <property type="evidence" value="ECO:0007669"/>
    <property type="project" value="TreeGrafter"/>
</dbReference>
<evidence type="ECO:0000313" key="6">
    <source>
        <dbReference type="Proteomes" id="UP001060336"/>
    </source>
</evidence>
<dbReference type="PANTHER" id="PTHR45527:SF1">
    <property type="entry name" value="FATTY ACID SYNTHASE"/>
    <property type="match status" value="1"/>
</dbReference>
<accession>A0A9J7AQ31</accession>
<dbReference type="PROSITE" id="PS00455">
    <property type="entry name" value="AMP_BINDING"/>
    <property type="match status" value="1"/>
</dbReference>
<evidence type="ECO:0000256" key="2">
    <source>
        <dbReference type="ARBA" id="ARBA00022450"/>
    </source>
</evidence>
<dbReference type="EMBL" id="CP102480">
    <property type="protein sequence ID" value="UUX48468.1"/>
    <property type="molecule type" value="Genomic_DNA"/>
</dbReference>
<dbReference type="Pfam" id="PF00501">
    <property type="entry name" value="AMP-binding"/>
    <property type="match status" value="2"/>
</dbReference>
<feature type="domain" description="Carrier" evidence="4">
    <location>
        <begin position="2036"/>
        <end position="2112"/>
    </location>
</feature>
<dbReference type="InterPro" id="IPR000873">
    <property type="entry name" value="AMP-dep_synth/lig_dom"/>
</dbReference>
<evidence type="ECO:0000259" key="4">
    <source>
        <dbReference type="PROSITE" id="PS50075"/>
    </source>
</evidence>
<dbReference type="Pfam" id="PF00550">
    <property type="entry name" value="PP-binding"/>
    <property type="match status" value="3"/>
</dbReference>
<dbReference type="CDD" id="cd05930">
    <property type="entry name" value="A_NRPS"/>
    <property type="match status" value="1"/>
</dbReference>
<dbReference type="GO" id="GO:0003824">
    <property type="term" value="F:catalytic activity"/>
    <property type="evidence" value="ECO:0007669"/>
    <property type="project" value="InterPro"/>
</dbReference>
<dbReference type="Gene3D" id="3.30.559.30">
    <property type="entry name" value="Nonribosomal peptide synthetase, condensation domain"/>
    <property type="match status" value="2"/>
</dbReference>
<dbReference type="Gene3D" id="1.10.1200.10">
    <property type="entry name" value="ACP-like"/>
    <property type="match status" value="3"/>
</dbReference>
<dbReference type="InterPro" id="IPR009081">
    <property type="entry name" value="PP-bd_ACP"/>
</dbReference>
<dbReference type="Proteomes" id="UP001060336">
    <property type="component" value="Chromosome"/>
</dbReference>
<dbReference type="InterPro" id="IPR023213">
    <property type="entry name" value="CAT-like_dom_sf"/>
</dbReference>
<dbReference type="SUPFAM" id="SSF53474">
    <property type="entry name" value="alpha/beta-Hydrolases"/>
    <property type="match status" value="1"/>
</dbReference>
<dbReference type="Pfam" id="PF00975">
    <property type="entry name" value="Thioesterase"/>
    <property type="match status" value="1"/>
</dbReference>
<protein>
    <submittedName>
        <fullName evidence="5">Amino acid adenylation domain-containing protein</fullName>
    </submittedName>
</protein>
<dbReference type="InterPro" id="IPR010071">
    <property type="entry name" value="AA_adenyl_dom"/>
</dbReference>
<dbReference type="Gene3D" id="3.40.50.1820">
    <property type="entry name" value="alpha/beta hydrolase"/>
    <property type="match status" value="1"/>
</dbReference>
<dbReference type="PANTHER" id="PTHR45527">
    <property type="entry name" value="NONRIBOSOMAL PEPTIDE SYNTHETASE"/>
    <property type="match status" value="1"/>
</dbReference>
<dbReference type="SUPFAM" id="SSF47336">
    <property type="entry name" value="ACP-like"/>
    <property type="match status" value="3"/>
</dbReference>
<evidence type="ECO:0000256" key="3">
    <source>
        <dbReference type="ARBA" id="ARBA00022553"/>
    </source>
</evidence>
<dbReference type="InterPro" id="IPR020802">
    <property type="entry name" value="TesA-like"/>
</dbReference>
<dbReference type="Gene3D" id="3.40.50.980">
    <property type="match status" value="2"/>
</dbReference>
<dbReference type="SMART" id="SM00823">
    <property type="entry name" value="PKS_PP"/>
    <property type="match status" value="3"/>
</dbReference>